<reference evidence="2" key="1">
    <citation type="submission" date="2016-02" db="EMBL/GenBank/DDBJ databases">
        <authorList>
            <person name="Holder M.E."/>
            <person name="Ajami N.J."/>
            <person name="Petrosino J.F."/>
        </authorList>
    </citation>
    <scope>NUCLEOTIDE SEQUENCE [LARGE SCALE GENOMIC DNA]</scope>
    <source>
        <strain evidence="2">CCUG 45958</strain>
    </source>
</reference>
<name>A0A0X8JJR7_9BACT</name>
<evidence type="ECO:0000313" key="2">
    <source>
        <dbReference type="Proteomes" id="UP000069241"/>
    </source>
</evidence>
<dbReference type="Proteomes" id="UP000069241">
    <property type="component" value="Chromosome"/>
</dbReference>
<dbReference type="AlphaFoldDB" id="A0A0X8JJR7"/>
<sequence>MEQLLTKIFKEEFPETLFLYKSEGFSLNEAMSPSGLLPAFVEQALSMASVLGPQRLSDVTVIPDRNGLLGKRAVFGPRALPQLTLLFLLDAGHLALNETLKARPGAKGLVDVETITPPIMPHCLDLLRVKPAEIPKGADVARPEM</sequence>
<gene>
    <name evidence="1" type="ORF">AXF13_08025</name>
</gene>
<dbReference type="EMBL" id="CP014229">
    <property type="protein sequence ID" value="AMD90070.1"/>
    <property type="molecule type" value="Genomic_DNA"/>
</dbReference>
<keyword evidence="2" id="KW-1185">Reference proteome</keyword>
<evidence type="ECO:0000313" key="1">
    <source>
        <dbReference type="EMBL" id="AMD90070.1"/>
    </source>
</evidence>
<proteinExistence type="predicted"/>
<dbReference type="STRING" id="44742.AXF13_08025"/>
<organism evidence="1 2">
    <name type="scientific">Desulfovibrio fairfieldensis</name>
    <dbReference type="NCBI Taxonomy" id="44742"/>
    <lineage>
        <taxon>Bacteria</taxon>
        <taxon>Pseudomonadati</taxon>
        <taxon>Thermodesulfobacteriota</taxon>
        <taxon>Desulfovibrionia</taxon>
        <taxon>Desulfovibrionales</taxon>
        <taxon>Desulfovibrionaceae</taxon>
        <taxon>Desulfovibrio</taxon>
    </lineage>
</organism>
<dbReference type="KEGG" id="dfi:AXF13_08025"/>
<accession>A0A0X8JJR7</accession>
<protein>
    <submittedName>
        <fullName evidence="1">Uncharacterized protein</fullName>
    </submittedName>
</protein>
<dbReference type="RefSeq" id="WP_062252418.1">
    <property type="nucleotide sequence ID" value="NZ_CP014229.1"/>
</dbReference>